<proteinExistence type="predicted"/>
<dbReference type="EMBL" id="LBTI01000011">
    <property type="protein sequence ID" value="KKQ37724.1"/>
    <property type="molecule type" value="Genomic_DNA"/>
</dbReference>
<dbReference type="PANTHER" id="PTHR24104">
    <property type="entry name" value="E3 UBIQUITIN-PROTEIN LIGASE NHLRC1-RELATED"/>
    <property type="match status" value="1"/>
</dbReference>
<evidence type="ECO:0008006" key="3">
    <source>
        <dbReference type="Google" id="ProtNLM"/>
    </source>
</evidence>
<evidence type="ECO:0000313" key="1">
    <source>
        <dbReference type="EMBL" id="KKQ37724.1"/>
    </source>
</evidence>
<name>A0A0G0JLY3_9BACT</name>
<dbReference type="GO" id="GO:0008270">
    <property type="term" value="F:zinc ion binding"/>
    <property type="evidence" value="ECO:0007669"/>
    <property type="project" value="UniProtKB-KW"/>
</dbReference>
<evidence type="ECO:0000313" key="2">
    <source>
        <dbReference type="Proteomes" id="UP000034591"/>
    </source>
</evidence>
<accession>A0A0G0JLY3</accession>
<dbReference type="InterPro" id="IPR036439">
    <property type="entry name" value="Dockerin_dom_sf"/>
</dbReference>
<dbReference type="InterPro" id="IPR050952">
    <property type="entry name" value="TRIM-NHL_E3_ligases"/>
</dbReference>
<comment type="caution">
    <text evidence="1">The sequence shown here is derived from an EMBL/GenBank/DDBJ whole genome shotgun (WGS) entry which is preliminary data.</text>
</comment>
<dbReference type="PANTHER" id="PTHR24104:SF25">
    <property type="entry name" value="PROTEIN LIN-41"/>
    <property type="match status" value="1"/>
</dbReference>
<sequence>MQQTKSKIIFVIFFLATTLLVRDYFINNKIIVNKWNISALSFGDILSNFTLRVLGQVNLQETTLNRVSADSGFHLGGVHVDRAQYSDRIYIYDSGNNRILGFNEYPLGGFDTNADKIFGQSYAAERGACNKDNTTLADPSSSTLCLNRGVYSISQHEEARFGTMDTDENSNLYVLDQYNNRVLKYNNPYGSGSGEGDVIADAVWGQENFTLRACNEGAGFFRPTQSSLCTGEADWGNPFHAYGGGVDIDKDGNLWVADVINHRVLRFPDGSKKADLVIGQMDFVSALSDCGHSASTSKLCKPNTVGVKDTTGELYVIDQEEAGSARVLVFTPPFSNGMRASRVIGKSSNITDGIRWPRGLLFDPDTNYDIWVNDNGHKRLVLFDNSGKIVRVIGQNKIDLVTDYPLGNSAFNESRIYFSEGEIGLDSDDNIYISEDNIQKQVLRFQLPVPPPTETYLHPVNGRMIKKGWNVISENHLDSPNAVVAHNNQLFVVDTYRILAWNNYKDRDNGSPADFIIGPSDFQTNDRNDVFQDIATFMTVDSKRHVLWVASGKQILAFQLPITHNISSISDAAIVKRIHKELEGMRVYWKDGSDSVDLDFWGLAYDNKNDVLWVTDMFKNKAVRISDAYTSRPVADLVIGQPDKINNSCNFEGRTSRSLCEPWDIKLDRLNNLYITEGGYEGGDNRRIIEFDEATLNRAVANGVFSLPSADRIYTKITFNDNNCIPGSPCNPMALNFDPDNKMIVVVDSYANKQNERIYVYTNPLVNNGYVAFNPSVGDMVDRTPMGQGGDVFFDEEGSLFIIDHTWNRLLYFKNTSIIPTNTPIASPTPPPLPGDANGDGLVNGLDFVIWLAHFGQSTTRKNLDGDFDSSGTVQIADYFVWVKNY</sequence>
<protein>
    <recommendedName>
        <fullName evidence="3">NHL repeat containing protein</fullName>
    </recommendedName>
</protein>
<dbReference type="InterPro" id="IPR011042">
    <property type="entry name" value="6-blade_b-propeller_TolB-like"/>
</dbReference>
<dbReference type="Proteomes" id="UP000034591">
    <property type="component" value="Unassembled WGS sequence"/>
</dbReference>
<dbReference type="Gene3D" id="2.120.10.30">
    <property type="entry name" value="TolB, C-terminal domain"/>
    <property type="match status" value="2"/>
</dbReference>
<dbReference type="GO" id="GO:0000272">
    <property type="term" value="P:polysaccharide catabolic process"/>
    <property type="evidence" value="ECO:0007669"/>
    <property type="project" value="InterPro"/>
</dbReference>
<dbReference type="InterPro" id="IPR018247">
    <property type="entry name" value="EF_Hand_1_Ca_BS"/>
</dbReference>
<dbReference type="PROSITE" id="PS00018">
    <property type="entry name" value="EF_HAND_1"/>
    <property type="match status" value="2"/>
</dbReference>
<dbReference type="SUPFAM" id="SSF101898">
    <property type="entry name" value="NHL repeat"/>
    <property type="match status" value="2"/>
</dbReference>
<dbReference type="STRING" id="1618545.US53_C0011G0009"/>
<dbReference type="Gene3D" id="1.10.1330.10">
    <property type="entry name" value="Dockerin domain"/>
    <property type="match status" value="1"/>
</dbReference>
<gene>
    <name evidence="1" type="ORF">US53_C0011G0009</name>
</gene>
<dbReference type="SUPFAM" id="SSF63446">
    <property type="entry name" value="Type I dockerin domain"/>
    <property type="match status" value="1"/>
</dbReference>
<dbReference type="AlphaFoldDB" id="A0A0G0JLY3"/>
<organism evidence="1 2">
    <name type="scientific">Candidatus Woesebacteria bacterium GW2011_GWA1_37_7</name>
    <dbReference type="NCBI Taxonomy" id="1618545"/>
    <lineage>
        <taxon>Bacteria</taxon>
        <taxon>Candidatus Woeseibacteriota</taxon>
    </lineage>
</organism>
<reference evidence="1 2" key="1">
    <citation type="journal article" date="2015" name="Nature">
        <title>rRNA introns, odd ribosomes, and small enigmatic genomes across a large radiation of phyla.</title>
        <authorList>
            <person name="Brown C.T."/>
            <person name="Hug L.A."/>
            <person name="Thomas B.C."/>
            <person name="Sharon I."/>
            <person name="Castelle C.J."/>
            <person name="Singh A."/>
            <person name="Wilkins M.J."/>
            <person name="Williams K.H."/>
            <person name="Banfield J.F."/>
        </authorList>
    </citation>
    <scope>NUCLEOTIDE SEQUENCE [LARGE SCALE GENOMIC DNA]</scope>
</reference>